<evidence type="ECO:0000313" key="1">
    <source>
        <dbReference type="EMBL" id="GIY47811.1"/>
    </source>
</evidence>
<gene>
    <name evidence="1" type="ORF">CEXT_692941</name>
</gene>
<evidence type="ECO:0000313" key="2">
    <source>
        <dbReference type="Proteomes" id="UP001054945"/>
    </source>
</evidence>
<comment type="caution">
    <text evidence="1">The sequence shown here is derived from an EMBL/GenBank/DDBJ whole genome shotgun (WGS) entry which is preliminary data.</text>
</comment>
<organism evidence="1 2">
    <name type="scientific">Caerostris extrusa</name>
    <name type="common">Bark spider</name>
    <name type="synonym">Caerostris bankana</name>
    <dbReference type="NCBI Taxonomy" id="172846"/>
    <lineage>
        <taxon>Eukaryota</taxon>
        <taxon>Metazoa</taxon>
        <taxon>Ecdysozoa</taxon>
        <taxon>Arthropoda</taxon>
        <taxon>Chelicerata</taxon>
        <taxon>Arachnida</taxon>
        <taxon>Araneae</taxon>
        <taxon>Araneomorphae</taxon>
        <taxon>Entelegynae</taxon>
        <taxon>Araneoidea</taxon>
        <taxon>Araneidae</taxon>
        <taxon>Caerostris</taxon>
    </lineage>
</organism>
<protein>
    <submittedName>
        <fullName evidence="1">Uncharacterized protein</fullName>
    </submittedName>
</protein>
<dbReference type="EMBL" id="BPLR01011629">
    <property type="protein sequence ID" value="GIY47811.1"/>
    <property type="molecule type" value="Genomic_DNA"/>
</dbReference>
<proteinExistence type="predicted"/>
<keyword evidence="2" id="KW-1185">Reference proteome</keyword>
<dbReference type="Proteomes" id="UP001054945">
    <property type="component" value="Unassembled WGS sequence"/>
</dbReference>
<accession>A0AAV4TQL1</accession>
<sequence>MYADSICSKLTDNISSKALPYFLPPPPPFPSLYVLSETPLPLYPLPPFTIITESSLLTIITEYGQFNIVETGIKITSIRIFAFNQTFVI</sequence>
<name>A0AAV4TQL1_CAEEX</name>
<dbReference type="AlphaFoldDB" id="A0AAV4TQL1"/>
<reference evidence="1 2" key="1">
    <citation type="submission" date="2021-06" db="EMBL/GenBank/DDBJ databases">
        <title>Caerostris extrusa draft genome.</title>
        <authorList>
            <person name="Kono N."/>
            <person name="Arakawa K."/>
        </authorList>
    </citation>
    <scope>NUCLEOTIDE SEQUENCE [LARGE SCALE GENOMIC DNA]</scope>
</reference>